<evidence type="ECO:0000256" key="6">
    <source>
        <dbReference type="ARBA" id="ARBA00022932"/>
    </source>
</evidence>
<dbReference type="PANTHER" id="PTHR32294:SF0">
    <property type="entry name" value="DNA POLYMERASE III SUBUNIT ALPHA"/>
    <property type="match status" value="1"/>
</dbReference>
<dbReference type="InterPro" id="IPR004013">
    <property type="entry name" value="PHP_dom"/>
</dbReference>
<dbReference type="EMBL" id="CP049075">
    <property type="protein sequence ID" value="QLI06218.1"/>
    <property type="molecule type" value="Genomic_DNA"/>
</dbReference>
<evidence type="ECO:0000256" key="8">
    <source>
        <dbReference type="SAM" id="MobiDB-lite"/>
    </source>
</evidence>
<keyword evidence="4 10" id="KW-0548">Nucleotidyltransferase</keyword>
<dbReference type="InterPro" id="IPR003141">
    <property type="entry name" value="Pol/His_phosphatase_N"/>
</dbReference>
<dbReference type="InterPro" id="IPR004805">
    <property type="entry name" value="DnaE2/DnaE/PolC"/>
</dbReference>
<dbReference type="InterPro" id="IPR016195">
    <property type="entry name" value="Pol/histidinol_Pase-like"/>
</dbReference>
<evidence type="ECO:0000256" key="4">
    <source>
        <dbReference type="ARBA" id="ARBA00022695"/>
    </source>
</evidence>
<dbReference type="GO" id="GO:0008408">
    <property type="term" value="F:3'-5' exonuclease activity"/>
    <property type="evidence" value="ECO:0007669"/>
    <property type="project" value="InterPro"/>
</dbReference>
<dbReference type="NCBIfam" id="NF004226">
    <property type="entry name" value="PRK05673.1"/>
    <property type="match status" value="1"/>
</dbReference>
<dbReference type="Pfam" id="PF07733">
    <property type="entry name" value="DNA_pol3_alpha"/>
    <property type="match status" value="1"/>
</dbReference>
<evidence type="ECO:0000256" key="7">
    <source>
        <dbReference type="ARBA" id="ARBA00049244"/>
    </source>
</evidence>
<dbReference type="Proteomes" id="UP000509414">
    <property type="component" value="Chromosome"/>
</dbReference>
<dbReference type="RefSeq" id="WP_179975273.1">
    <property type="nucleotide sequence ID" value="NZ_CP049075.1"/>
</dbReference>
<dbReference type="KEGG" id="cinf:CINF_1749"/>
<sequence>MDYTVLHLHTEYSLLDGFNQTESLAKHLNEIGVKACSITDHGNMFGAIEFYKTMKKFGIKPIIGLEAYIHNNEDLSFKLYEPRPGEKIGRKDPIYHICLYAKDEEGYKNLMYLSSMSYIKGYYYKPRINKKILREHSSGLICSSACLAGEIARNLNFNEKYLKKNNPQGYEYAKSVIMEFKEMFGDDFYLEIMRHGLYDELNIDNDLISLSLETNTKLIATNDAHYTFKDQALLQKISFKINTQSVKAKNSDDEFDDDESKYAHLPLDDRLKRTLLSEFYVKSADEMLEIFADIPEAVANTNEIASKCNLEIKLGDATPPNFKFTREYAQNFNLTLSEPDAEYSLENDAKLFEFMCEKGLKDRLKFIDQSKHEAYWERLNTEIKIIENMKFAGYMLIVADFIGYAKNQGIPVGPGRGSAAGSLVAFALKITDIDPLPYNLLFERFLNPERVSMPDIDVDFCQDKRGEVIDYVIQKYGEYNVAQVVTFGKMLAKGAVRDVARVMEVPYDEADKFAKLIPDELGITLKKRKNKKGEYEDGAYEKEPKIAEEMAKNVLLERTWEYACGLEGYVRNTGMHAAGIVISNEPLWNKTPLWHPTSNRANQHVTQYYKDYLEDVDLIKFDFLGLKTLSVIEHAKKLIKQRFNKEIIWEEIDFNDPKTYKTIQSGDTLGIFQIESAGMQDLAARLKPDCFEDIIAMIALYRPGPLDSGMVDDFIAIKHGDKKAEYAFESLKPILSPTYGVIVYQEQVMQVVQEIGGFSLGGADLVRRAMSKKKEDEMIKIRSEYLQGAKNKGYDEKKADELFELIMKFAAYGFNKSHSAAYGMVCFQTAYLKTYYPAEFMAALLTSEGGNVEKIAKYKDEINRLGYIMLPPNVNESMREFSVVSKDGKDAIIYGLESIKMLGTPVVDAIIKERGDKPYENLCDFLQRLNQYNIFNKKGYEALIKAGAVDIFGLNRRTFMENIEQILEQAKLARTARESLADSLFADDESLQNPNFDLSFIREFKEYSKKDMLTYEKEVLGFYASGHPLDEYKEQISALTYTKTSQLESISDASEILLIGTIEKYDNKIFDSGQKMHILSIMDIDGSVEVTAFDAYNKIANKPAGPFAFKVKVSKNDQRLRLSLVEAYELSEAKSVKLKAGRISDELIKQNAQLFESAHAKISDFASLKTQSILIAKINAFEQKTSKNGNAYARVDLIDESASAQLTGFSDIIESLQNLNLDEIYGVIINPSKDSASKPTIAAIIDKSQIPTFSPAKERKRSPKFQNELNFNPPKLENQKSKIDGELDIKLDLCELNHDVIINIHSLALKEKGSLRLNLHLKCPQNTTRLYRTQIGVNKDFENKIKQALLA</sequence>
<dbReference type="EC" id="2.7.7.7" evidence="1"/>
<reference evidence="10 11" key="1">
    <citation type="submission" date="2020-02" db="EMBL/GenBank/DDBJ databases">
        <title>Complete genome sequence of the novel Campylobacter species Candidatus Campylobacter infans.</title>
        <authorList>
            <person name="Duim B."/>
            <person name="Zomer A."/>
            <person name="van der Graaf L."/>
            <person name="Wagenaar J."/>
        </authorList>
    </citation>
    <scope>NUCLEOTIDE SEQUENCE [LARGE SCALE GENOMIC DNA]</scope>
    <source>
        <strain evidence="10 11">19S00001</strain>
    </source>
</reference>
<keyword evidence="5" id="KW-0235">DNA replication</keyword>
<evidence type="ECO:0000256" key="5">
    <source>
        <dbReference type="ARBA" id="ARBA00022705"/>
    </source>
</evidence>
<dbReference type="Gene3D" id="1.10.150.870">
    <property type="match status" value="1"/>
</dbReference>
<dbReference type="InterPro" id="IPR011708">
    <property type="entry name" value="DNA_pol3_alpha_NTPase_dom"/>
</dbReference>
<dbReference type="CDD" id="cd04485">
    <property type="entry name" value="DnaE_OBF"/>
    <property type="match status" value="1"/>
</dbReference>
<dbReference type="Pfam" id="PF02811">
    <property type="entry name" value="PHP"/>
    <property type="match status" value="1"/>
</dbReference>
<dbReference type="PANTHER" id="PTHR32294">
    <property type="entry name" value="DNA POLYMERASE III SUBUNIT ALPHA"/>
    <property type="match status" value="1"/>
</dbReference>
<dbReference type="GO" id="GO:0003887">
    <property type="term" value="F:DNA-directed DNA polymerase activity"/>
    <property type="evidence" value="ECO:0007669"/>
    <property type="project" value="UniProtKB-KW"/>
</dbReference>
<dbReference type="InterPro" id="IPR041931">
    <property type="entry name" value="DNA_pol3_alpha_thumb_dom"/>
</dbReference>
<evidence type="ECO:0000256" key="2">
    <source>
        <dbReference type="ARBA" id="ARBA00019114"/>
    </source>
</evidence>
<evidence type="ECO:0000259" key="9">
    <source>
        <dbReference type="SMART" id="SM00481"/>
    </source>
</evidence>
<keyword evidence="3 10" id="KW-0808">Transferase</keyword>
<keyword evidence="11" id="KW-1185">Reference proteome</keyword>
<feature type="region of interest" description="Disordered" evidence="8">
    <location>
        <begin position="1254"/>
        <end position="1277"/>
    </location>
</feature>
<dbReference type="GO" id="GO:0006260">
    <property type="term" value="P:DNA replication"/>
    <property type="evidence" value="ECO:0007669"/>
    <property type="project" value="UniProtKB-KW"/>
</dbReference>
<name>A0A7H9CLZ1_9BACT</name>
<dbReference type="Gene3D" id="1.10.10.1600">
    <property type="entry name" value="Bacterial DNA polymerase III alpha subunit, thumb domain"/>
    <property type="match status" value="1"/>
</dbReference>
<feature type="domain" description="Polymerase/histidinol phosphatase N-terminal" evidence="9">
    <location>
        <begin position="4"/>
        <end position="71"/>
    </location>
</feature>
<dbReference type="InterPro" id="IPR029460">
    <property type="entry name" value="DNAPol_HHH"/>
</dbReference>
<proteinExistence type="predicted"/>
<dbReference type="Pfam" id="PF14579">
    <property type="entry name" value="HHH_6"/>
    <property type="match status" value="1"/>
</dbReference>
<dbReference type="InterPro" id="IPR040982">
    <property type="entry name" value="DNA_pol3_finger"/>
</dbReference>
<dbReference type="SUPFAM" id="SSF89550">
    <property type="entry name" value="PHP domain-like"/>
    <property type="match status" value="1"/>
</dbReference>
<gene>
    <name evidence="10" type="primary">dnaE</name>
    <name evidence="10" type="ORF">CINF_1749</name>
</gene>
<evidence type="ECO:0000256" key="3">
    <source>
        <dbReference type="ARBA" id="ARBA00022679"/>
    </source>
</evidence>
<comment type="catalytic activity">
    <reaction evidence="7">
        <text>DNA(n) + a 2'-deoxyribonucleoside 5'-triphosphate = DNA(n+1) + diphosphate</text>
        <dbReference type="Rhea" id="RHEA:22508"/>
        <dbReference type="Rhea" id="RHEA-COMP:17339"/>
        <dbReference type="Rhea" id="RHEA-COMP:17340"/>
        <dbReference type="ChEBI" id="CHEBI:33019"/>
        <dbReference type="ChEBI" id="CHEBI:61560"/>
        <dbReference type="ChEBI" id="CHEBI:173112"/>
        <dbReference type="EC" id="2.7.7.7"/>
    </reaction>
</comment>
<organism evidence="10 11">
    <name type="scientific">Candidatus Campylobacter infans</name>
    <dbReference type="NCBI Taxonomy" id="2561898"/>
    <lineage>
        <taxon>Bacteria</taxon>
        <taxon>Pseudomonadati</taxon>
        <taxon>Campylobacterota</taxon>
        <taxon>Epsilonproteobacteria</taxon>
        <taxon>Campylobacterales</taxon>
        <taxon>Campylobacteraceae</taxon>
        <taxon>Campylobacter</taxon>
    </lineage>
</organism>
<dbReference type="NCBIfam" id="TIGR00594">
    <property type="entry name" value="polc"/>
    <property type="match status" value="1"/>
</dbReference>
<protein>
    <recommendedName>
        <fullName evidence="2">DNA polymerase III subunit alpha</fullName>
        <ecNumber evidence="1">2.7.7.7</ecNumber>
    </recommendedName>
</protein>
<evidence type="ECO:0000313" key="11">
    <source>
        <dbReference type="Proteomes" id="UP000509414"/>
    </source>
</evidence>
<evidence type="ECO:0000313" key="10">
    <source>
        <dbReference type="EMBL" id="QLI06218.1"/>
    </source>
</evidence>
<dbReference type="Gene3D" id="3.20.20.140">
    <property type="entry name" value="Metal-dependent hydrolases"/>
    <property type="match status" value="1"/>
</dbReference>
<keyword evidence="6" id="KW-0239">DNA-directed DNA polymerase</keyword>
<dbReference type="SMART" id="SM00481">
    <property type="entry name" value="POLIIIAc"/>
    <property type="match status" value="1"/>
</dbReference>
<evidence type="ECO:0000256" key="1">
    <source>
        <dbReference type="ARBA" id="ARBA00012417"/>
    </source>
</evidence>
<accession>A0A7H9CLZ1</accession>
<dbReference type="Pfam" id="PF17657">
    <property type="entry name" value="DNA_pol3_finger"/>
    <property type="match status" value="1"/>
</dbReference>